<feature type="domain" description="SLC41A/MgtE integral membrane" evidence="10">
    <location>
        <begin position="79"/>
        <end position="226"/>
    </location>
</feature>
<feature type="domain" description="SLC41A/MgtE integral membrane" evidence="10">
    <location>
        <begin position="307"/>
        <end position="449"/>
    </location>
</feature>
<keyword evidence="7" id="KW-0406">Ion transport</keyword>
<feature type="transmembrane region" description="Helical" evidence="9">
    <location>
        <begin position="42"/>
        <end position="63"/>
    </location>
</feature>
<dbReference type="PANTHER" id="PTHR16228">
    <property type="entry name" value="DIVALENT CATION TRANSPORTER SOLUTE CARRIER FAMILY 41"/>
    <property type="match status" value="1"/>
</dbReference>
<comment type="subcellular location">
    <subcellularLocation>
        <location evidence="1">Membrane</location>
        <topology evidence="1">Multi-pass membrane protein</topology>
    </subcellularLocation>
</comment>
<dbReference type="GO" id="GO:0005886">
    <property type="term" value="C:plasma membrane"/>
    <property type="evidence" value="ECO:0007669"/>
    <property type="project" value="TreeGrafter"/>
</dbReference>
<dbReference type="Gene3D" id="1.10.357.20">
    <property type="entry name" value="SLC41 divalent cation transporters, integral membrane domain"/>
    <property type="match status" value="2"/>
</dbReference>
<feature type="transmembrane region" description="Helical" evidence="9">
    <location>
        <begin position="127"/>
        <end position="148"/>
    </location>
</feature>
<evidence type="ECO:0000259" key="10">
    <source>
        <dbReference type="Pfam" id="PF01769"/>
    </source>
</evidence>
<dbReference type="AlphaFoldDB" id="A0A3S3P7P3"/>
<evidence type="ECO:0000313" key="12">
    <source>
        <dbReference type="Proteomes" id="UP000285301"/>
    </source>
</evidence>
<dbReference type="PANTHER" id="PTHR16228:SF21">
    <property type="entry name" value="SLC41A_MGTE INTEGRAL MEMBRANE DOMAIN-CONTAINING PROTEIN"/>
    <property type="match status" value="1"/>
</dbReference>
<feature type="transmembrane region" description="Helical" evidence="9">
    <location>
        <begin position="429"/>
        <end position="455"/>
    </location>
</feature>
<accession>A0A3S3P7P3</accession>
<evidence type="ECO:0000313" key="11">
    <source>
        <dbReference type="EMBL" id="RWS09697.1"/>
    </source>
</evidence>
<comment type="caution">
    <text evidence="11">The sequence shown here is derived from an EMBL/GenBank/DDBJ whole genome shotgun (WGS) entry which is preliminary data.</text>
</comment>
<evidence type="ECO:0000256" key="5">
    <source>
        <dbReference type="ARBA" id="ARBA00022842"/>
    </source>
</evidence>
<evidence type="ECO:0000256" key="7">
    <source>
        <dbReference type="ARBA" id="ARBA00023065"/>
    </source>
</evidence>
<name>A0A3S3P7P3_9ACAR</name>
<dbReference type="Pfam" id="PF01769">
    <property type="entry name" value="MgtE"/>
    <property type="match status" value="2"/>
</dbReference>
<feature type="transmembrane region" description="Helical" evidence="9">
    <location>
        <begin position="273"/>
        <end position="293"/>
    </location>
</feature>
<dbReference type="OrthoDB" id="5791097at2759"/>
<evidence type="ECO:0000256" key="6">
    <source>
        <dbReference type="ARBA" id="ARBA00022989"/>
    </source>
</evidence>
<keyword evidence="8 9" id="KW-0472">Membrane</keyword>
<evidence type="ECO:0000256" key="2">
    <source>
        <dbReference type="ARBA" id="ARBA00009749"/>
    </source>
</evidence>
<feature type="transmembrane region" description="Helical" evidence="9">
    <location>
        <begin position="169"/>
        <end position="196"/>
    </location>
</feature>
<dbReference type="EMBL" id="NCKU01002385">
    <property type="protein sequence ID" value="RWS09697.1"/>
    <property type="molecule type" value="Genomic_DNA"/>
</dbReference>
<gene>
    <name evidence="11" type="ORF">B4U79_00890</name>
</gene>
<keyword evidence="5" id="KW-0460">Magnesium</keyword>
<dbReference type="Proteomes" id="UP000285301">
    <property type="component" value="Unassembled WGS sequence"/>
</dbReference>
<dbReference type="InterPro" id="IPR036739">
    <property type="entry name" value="SLC41_membr_dom_sf"/>
</dbReference>
<organism evidence="11 12">
    <name type="scientific">Dinothrombium tinctorium</name>
    <dbReference type="NCBI Taxonomy" id="1965070"/>
    <lineage>
        <taxon>Eukaryota</taxon>
        <taxon>Metazoa</taxon>
        <taxon>Ecdysozoa</taxon>
        <taxon>Arthropoda</taxon>
        <taxon>Chelicerata</taxon>
        <taxon>Arachnida</taxon>
        <taxon>Acari</taxon>
        <taxon>Acariformes</taxon>
        <taxon>Trombidiformes</taxon>
        <taxon>Prostigmata</taxon>
        <taxon>Anystina</taxon>
        <taxon>Parasitengona</taxon>
        <taxon>Trombidioidea</taxon>
        <taxon>Trombidiidae</taxon>
        <taxon>Dinothrombium</taxon>
    </lineage>
</organism>
<dbReference type="FunFam" id="1.10.357.20:FF:000001">
    <property type="entry name" value="Solute carrier family 41 member 2"/>
    <property type="match status" value="1"/>
</dbReference>
<feature type="transmembrane region" description="Helical" evidence="9">
    <location>
        <begin position="395"/>
        <end position="417"/>
    </location>
</feature>
<reference evidence="11 12" key="1">
    <citation type="journal article" date="2018" name="Gigascience">
        <title>Genomes of trombidid mites reveal novel predicted allergens and laterally-transferred genes associated with secondary metabolism.</title>
        <authorList>
            <person name="Dong X."/>
            <person name="Chaisiri K."/>
            <person name="Xia D."/>
            <person name="Armstrong S.D."/>
            <person name="Fang Y."/>
            <person name="Donnelly M.J."/>
            <person name="Kadowaki T."/>
            <person name="McGarry J.W."/>
            <person name="Darby A.C."/>
            <person name="Makepeace B.L."/>
        </authorList>
    </citation>
    <scope>NUCLEOTIDE SEQUENCE [LARGE SCALE GENOMIC DNA]</scope>
    <source>
        <strain evidence="11">UoL-WK</strain>
    </source>
</reference>
<dbReference type="InterPro" id="IPR006667">
    <property type="entry name" value="SLC41_membr_dom"/>
</dbReference>
<keyword evidence="12" id="KW-1185">Reference proteome</keyword>
<evidence type="ECO:0000256" key="1">
    <source>
        <dbReference type="ARBA" id="ARBA00004141"/>
    </source>
</evidence>
<dbReference type="GO" id="GO:0008324">
    <property type="term" value="F:monoatomic cation transmembrane transporter activity"/>
    <property type="evidence" value="ECO:0007669"/>
    <property type="project" value="InterPro"/>
</dbReference>
<keyword evidence="4 9" id="KW-0812">Transmembrane</keyword>
<evidence type="ECO:0000256" key="9">
    <source>
        <dbReference type="SAM" id="Phobius"/>
    </source>
</evidence>
<evidence type="ECO:0000256" key="3">
    <source>
        <dbReference type="ARBA" id="ARBA00022448"/>
    </source>
</evidence>
<feature type="transmembrane region" description="Helical" evidence="9">
    <location>
        <begin position="362"/>
        <end position="383"/>
    </location>
</feature>
<feature type="transmembrane region" description="Helical" evidence="9">
    <location>
        <begin position="208"/>
        <end position="233"/>
    </location>
</feature>
<keyword evidence="6 9" id="KW-1133">Transmembrane helix</keyword>
<proteinExistence type="inferred from homology"/>
<keyword evidence="3" id="KW-0813">Transport</keyword>
<dbReference type="SUPFAM" id="SSF161093">
    <property type="entry name" value="MgtE membrane domain-like"/>
    <property type="match status" value="2"/>
</dbReference>
<feature type="transmembrane region" description="Helical" evidence="9">
    <location>
        <begin position="240"/>
        <end position="261"/>
    </location>
</feature>
<comment type="similarity">
    <text evidence="2">Belongs to the SLC41A transporter family.</text>
</comment>
<protein>
    <submittedName>
        <fullName evidence="11">Solute carrier family 41 member 1-like isoform X1</fullName>
    </submittedName>
</protein>
<sequence length="471" mass="52477">MSKTEKFFKEYKNPVLIEKSYSWLHSNSSSSKESPLIAFKQMVVPFLLSGFGNLGAGVILHYVQNWPVFIEIPHLIVLVPSILGVKGNVEMTLCSRLSTLANKKQLHDKIRRKSIITGNMALVQFQASLIGIIAPLVVFIFEFLFTYFKKSLVSGIQEETKNLTWNKAFIILGSCLITTNMANIFLGSLLCLLIVLCKVRFNINPDNIATPIAASAGDLITMGLMAIFSSFIFDSFKKSMYFLSIFISSLLLLLTPCWGFIAWKNEHTNTAFFTGLIPIIIAMIIQNVSGAVMERSIARYSTLSAFQPVINGFGGDLVAVQCSRLSTNLHKTTALRKLPESEPNICVTPWYAFFDANQMSRFALLLVFIAAPSQIPFVFIILLSQETTQVTLLLFLMYTIACTLQVSIALYLAYCFIQFLWKIGSDPDNFAIPIMTAVADFLGSVFLLIAFISLAHFNDPNTLKSVNATIY</sequence>
<evidence type="ECO:0000256" key="4">
    <source>
        <dbReference type="ARBA" id="ARBA00022692"/>
    </source>
</evidence>
<evidence type="ECO:0000256" key="8">
    <source>
        <dbReference type="ARBA" id="ARBA00023136"/>
    </source>
</evidence>
<dbReference type="InterPro" id="IPR045349">
    <property type="entry name" value="SLC41A1-3"/>
</dbReference>